<keyword evidence="2" id="KW-1185">Reference proteome</keyword>
<dbReference type="AlphaFoldDB" id="A0A848MGK2"/>
<reference evidence="1 2" key="1">
    <citation type="submission" date="2020-01" db="EMBL/GenBank/DDBJ databases">
        <authorList>
            <person name="Lee S.D."/>
        </authorList>
    </citation>
    <scope>NUCLEOTIDE SEQUENCE [LARGE SCALE GENOMIC DNA]</scope>
    <source>
        <strain evidence="1 2">SAP-1</strain>
    </source>
</reference>
<dbReference type="RefSeq" id="WP_169403192.1">
    <property type="nucleotide sequence ID" value="NZ_JAADJU010000005.1"/>
</dbReference>
<reference evidence="1 2" key="2">
    <citation type="submission" date="2020-06" db="EMBL/GenBank/DDBJ databases">
        <title>Polyphasic characterization of a Rahnella strain isolated from tree sap.</title>
        <authorList>
            <person name="Kim I.S."/>
        </authorList>
    </citation>
    <scope>NUCLEOTIDE SEQUENCE [LARGE SCALE GENOMIC DNA]</scope>
    <source>
        <strain evidence="1 2">SAP-1</strain>
    </source>
</reference>
<comment type="caution">
    <text evidence="1">The sequence shown here is derived from an EMBL/GenBank/DDBJ whole genome shotgun (WGS) entry which is preliminary data.</text>
</comment>
<organism evidence="1 2">
    <name type="scientific">Rouxiella aceris</name>
    <dbReference type="NCBI Taxonomy" id="2703884"/>
    <lineage>
        <taxon>Bacteria</taxon>
        <taxon>Pseudomonadati</taxon>
        <taxon>Pseudomonadota</taxon>
        <taxon>Gammaproteobacteria</taxon>
        <taxon>Enterobacterales</taxon>
        <taxon>Yersiniaceae</taxon>
        <taxon>Rouxiella</taxon>
    </lineage>
</organism>
<dbReference type="Proteomes" id="UP000585363">
    <property type="component" value="Unassembled WGS sequence"/>
</dbReference>
<evidence type="ECO:0000313" key="2">
    <source>
        <dbReference type="Proteomes" id="UP000585363"/>
    </source>
</evidence>
<gene>
    <name evidence="1" type="ORF">GW590_11515</name>
</gene>
<name>A0A848MGK2_9GAMM</name>
<dbReference type="EMBL" id="JAADJU010000005">
    <property type="protein sequence ID" value="NMP27488.1"/>
    <property type="molecule type" value="Genomic_DNA"/>
</dbReference>
<accession>A0A848MGK2</accession>
<proteinExistence type="predicted"/>
<dbReference type="InterPro" id="IPR025935">
    <property type="entry name" value="AbiH"/>
</dbReference>
<dbReference type="Pfam" id="PF14253">
    <property type="entry name" value="AbiH"/>
    <property type="match status" value="1"/>
</dbReference>
<sequence length="300" mass="34610">MQTSTLYVIGNGFDLWHSIPSSLGHFKDFLRTSSPAIYLDVEEYLPVGDDWCDLETALAGFDADMLIDNLGHFMSSYDDEDWSDAGHHDFQYEVKQVVGRLSKDLRFQFGVWIRQLPIPSFTNAPNRLSMLDPQAFFLSFNYTDTLRRIYRVEPERVLHIHGSAETRDDDLILGHAWEPGSRRSLNERSDIAEIDTRLMEANSTIDNYFFTTFKPSQKLIAKHRFVFEELSEVKKVVILGHSLSEVDAAYFQALFQQKSVAAAQWVIACRSEEEWDEKSRNLELMGIRPASVRKAVWDKL</sequence>
<evidence type="ECO:0008006" key="3">
    <source>
        <dbReference type="Google" id="ProtNLM"/>
    </source>
</evidence>
<protein>
    <recommendedName>
        <fullName evidence="3">Bacteriophage abortive infection AbiH</fullName>
    </recommendedName>
</protein>
<evidence type="ECO:0000313" key="1">
    <source>
        <dbReference type="EMBL" id="NMP27488.1"/>
    </source>
</evidence>